<organism evidence="2 3">
    <name type="scientific">Aspergillus transmontanensis</name>
    <dbReference type="NCBI Taxonomy" id="1034304"/>
    <lineage>
        <taxon>Eukaryota</taxon>
        <taxon>Fungi</taxon>
        <taxon>Dikarya</taxon>
        <taxon>Ascomycota</taxon>
        <taxon>Pezizomycotina</taxon>
        <taxon>Eurotiomycetes</taxon>
        <taxon>Eurotiomycetidae</taxon>
        <taxon>Eurotiales</taxon>
        <taxon>Aspergillaceae</taxon>
        <taxon>Aspergillus</taxon>
        <taxon>Aspergillus subgen. Circumdati</taxon>
    </lineage>
</organism>
<dbReference type="AlphaFoldDB" id="A0A5N6VKA9"/>
<keyword evidence="3" id="KW-1185">Reference proteome</keyword>
<protein>
    <submittedName>
        <fullName evidence="2">Uncharacterized protein</fullName>
    </submittedName>
</protein>
<evidence type="ECO:0000256" key="1">
    <source>
        <dbReference type="SAM" id="MobiDB-lite"/>
    </source>
</evidence>
<reference evidence="3" key="1">
    <citation type="submission" date="2019-04" db="EMBL/GenBank/DDBJ databases">
        <title>Friends and foes A comparative genomics studyof 23 Aspergillus species from section Flavi.</title>
        <authorList>
            <consortium name="DOE Joint Genome Institute"/>
            <person name="Kjaerbolling I."/>
            <person name="Vesth T."/>
            <person name="Frisvad J.C."/>
            <person name="Nybo J.L."/>
            <person name="Theobald S."/>
            <person name="Kildgaard S."/>
            <person name="Isbrandt T."/>
            <person name="Kuo A."/>
            <person name="Sato A."/>
            <person name="Lyhne E.K."/>
            <person name="Kogle M.E."/>
            <person name="Wiebenga A."/>
            <person name="Kun R.S."/>
            <person name="Lubbers R.J."/>
            <person name="Makela M.R."/>
            <person name="Barry K."/>
            <person name="Chovatia M."/>
            <person name="Clum A."/>
            <person name="Daum C."/>
            <person name="Haridas S."/>
            <person name="He G."/>
            <person name="LaButti K."/>
            <person name="Lipzen A."/>
            <person name="Mondo S."/>
            <person name="Riley R."/>
            <person name="Salamov A."/>
            <person name="Simmons B.A."/>
            <person name="Magnuson J.K."/>
            <person name="Henrissat B."/>
            <person name="Mortensen U.H."/>
            <person name="Larsen T.O."/>
            <person name="Devries R.P."/>
            <person name="Grigoriev I.V."/>
            <person name="Machida M."/>
            <person name="Baker S.E."/>
            <person name="Andersen M.R."/>
        </authorList>
    </citation>
    <scope>NUCLEOTIDE SEQUENCE [LARGE SCALE GENOMIC DNA]</scope>
    <source>
        <strain evidence="3">CBS 130015</strain>
    </source>
</reference>
<sequence length="314" mass="35635">MPFADIGRYKEDMISATTGMLQTQLPAAIHAGPPSQTVETELPPARPTAPDPSHRFYRSIDSVSRADSPNLEEPVSTNGDESQASIEDTRRGALHTLSLCQSVITTLELTRLRKSRTGIFYWLAFWERLYSRGFARSLGSRVTAALTKVDILFRTVANELHQLTQRMEYAIAHAPTEKDILLMLEQMEDEVGVRRRRRRKKAQAILNKMRVHIEGIPVKVSDELFDDMKRGVFALDVFCDYHPGDPVAEEHESMWSEYFVEQSGWQQGEASAAAGSYMPLTSYTGNNAEVEYLEEEYDVADSWRPADSRSARRW</sequence>
<evidence type="ECO:0000313" key="3">
    <source>
        <dbReference type="Proteomes" id="UP000325433"/>
    </source>
</evidence>
<accession>A0A5N6VKA9</accession>
<dbReference type="EMBL" id="ML738374">
    <property type="protein sequence ID" value="KAE8308997.1"/>
    <property type="molecule type" value="Genomic_DNA"/>
</dbReference>
<dbReference type="Proteomes" id="UP000325433">
    <property type="component" value="Unassembled WGS sequence"/>
</dbReference>
<name>A0A5N6VKA9_9EURO</name>
<feature type="compositionally biased region" description="Polar residues" evidence="1">
    <location>
        <begin position="75"/>
        <end position="86"/>
    </location>
</feature>
<proteinExistence type="predicted"/>
<feature type="region of interest" description="Disordered" evidence="1">
    <location>
        <begin position="31"/>
        <end position="86"/>
    </location>
</feature>
<evidence type="ECO:0000313" key="2">
    <source>
        <dbReference type="EMBL" id="KAE8308997.1"/>
    </source>
</evidence>
<gene>
    <name evidence="2" type="ORF">BDV41DRAFT_567730</name>
</gene>